<gene>
    <name evidence="1" type="ORF">SAMN05660686_01728</name>
</gene>
<protein>
    <submittedName>
        <fullName evidence="1">Sporadic carbohydrate cluster 2OG-Fe(II) oxygenase</fullName>
    </submittedName>
</protein>
<proteinExistence type="predicted"/>
<dbReference type="Proteomes" id="UP000198615">
    <property type="component" value="Unassembled WGS sequence"/>
</dbReference>
<sequence>MVLIESFDDPREAELAEAFMADGYVIIDVDDRPRLDAYRHEIVKLVCRHLDCDLPADETAFLDSIHERVAVVDVNALRLFVFEQLNRTAWARPSYLSLARSAVDRIVGNELAMQNKVNVSIQMPNDVTSVLPVHADPWSAETPYEVVEWLPLVDVYDTKAMFILPPEHNRTVRAAMSDLPDGGKSLDLFKMYEDKFRWVSVAYGQVLVFSPLLLHGNVMNEVPETRWSLNTRLTGLFTPYTSNEKCLGRFYWPATVKIMSRIGMNFKAPTGFDG</sequence>
<organism evidence="1 2">
    <name type="scientific">Thalassobaculum litoreum DSM 18839</name>
    <dbReference type="NCBI Taxonomy" id="1123362"/>
    <lineage>
        <taxon>Bacteria</taxon>
        <taxon>Pseudomonadati</taxon>
        <taxon>Pseudomonadota</taxon>
        <taxon>Alphaproteobacteria</taxon>
        <taxon>Rhodospirillales</taxon>
        <taxon>Thalassobaculaceae</taxon>
        <taxon>Thalassobaculum</taxon>
    </lineage>
</organism>
<dbReference type="InterPro" id="IPR027611">
    <property type="entry name" value="SpoChClust_oxygenase"/>
</dbReference>
<reference evidence="1 2" key="1">
    <citation type="submission" date="2016-10" db="EMBL/GenBank/DDBJ databases">
        <authorList>
            <person name="Varghese N."/>
            <person name="Submissions S."/>
        </authorList>
    </citation>
    <scope>NUCLEOTIDE SEQUENCE [LARGE SCALE GENOMIC DNA]</scope>
    <source>
        <strain evidence="1 2">DSM 18839</strain>
    </source>
</reference>
<evidence type="ECO:0000313" key="2">
    <source>
        <dbReference type="Proteomes" id="UP000198615"/>
    </source>
</evidence>
<name>A0A8G2EW21_9PROT</name>
<dbReference type="Gene3D" id="2.60.120.620">
    <property type="entry name" value="q2cbj1_9rhob like domain"/>
    <property type="match status" value="1"/>
</dbReference>
<dbReference type="AlphaFoldDB" id="A0A8G2EW21"/>
<keyword evidence="2" id="KW-1185">Reference proteome</keyword>
<dbReference type="EMBL" id="FNBW01000004">
    <property type="protein sequence ID" value="SDF57695.1"/>
    <property type="molecule type" value="Genomic_DNA"/>
</dbReference>
<dbReference type="OrthoDB" id="583574at2"/>
<dbReference type="RefSeq" id="WP_093149617.1">
    <property type="nucleotide sequence ID" value="NZ_FNBW01000004.1"/>
</dbReference>
<dbReference type="SUPFAM" id="SSF51197">
    <property type="entry name" value="Clavaminate synthase-like"/>
    <property type="match status" value="1"/>
</dbReference>
<accession>A0A8G2EW21</accession>
<comment type="caution">
    <text evidence="1">The sequence shown here is derived from an EMBL/GenBank/DDBJ whole genome shotgun (WGS) entry which is preliminary data.</text>
</comment>
<dbReference type="NCBIfam" id="TIGR04324">
    <property type="entry name" value="SpoChoClust_2"/>
    <property type="match status" value="1"/>
</dbReference>
<evidence type="ECO:0000313" key="1">
    <source>
        <dbReference type="EMBL" id="SDF57695.1"/>
    </source>
</evidence>